<proteinExistence type="predicted"/>
<dbReference type="Proteomes" id="UP001172102">
    <property type="component" value="Unassembled WGS sequence"/>
</dbReference>
<feature type="compositionally biased region" description="Basic and acidic residues" evidence="1">
    <location>
        <begin position="100"/>
        <end position="113"/>
    </location>
</feature>
<organism evidence="2 3">
    <name type="scientific">Lasiosphaeris hirsuta</name>
    <dbReference type="NCBI Taxonomy" id="260670"/>
    <lineage>
        <taxon>Eukaryota</taxon>
        <taxon>Fungi</taxon>
        <taxon>Dikarya</taxon>
        <taxon>Ascomycota</taxon>
        <taxon>Pezizomycotina</taxon>
        <taxon>Sordariomycetes</taxon>
        <taxon>Sordariomycetidae</taxon>
        <taxon>Sordariales</taxon>
        <taxon>Lasiosphaeriaceae</taxon>
        <taxon>Lasiosphaeris</taxon>
    </lineage>
</organism>
<evidence type="ECO:0000256" key="1">
    <source>
        <dbReference type="SAM" id="MobiDB-lite"/>
    </source>
</evidence>
<feature type="non-terminal residue" evidence="2">
    <location>
        <position position="161"/>
    </location>
</feature>
<keyword evidence="3" id="KW-1185">Reference proteome</keyword>
<name>A0AA40DXI1_9PEZI</name>
<evidence type="ECO:0000313" key="3">
    <source>
        <dbReference type="Proteomes" id="UP001172102"/>
    </source>
</evidence>
<evidence type="ECO:0000313" key="2">
    <source>
        <dbReference type="EMBL" id="KAK0719240.1"/>
    </source>
</evidence>
<gene>
    <name evidence="2" type="ORF">B0H67DRAFT_446086</name>
</gene>
<comment type="caution">
    <text evidence="2">The sequence shown here is derived from an EMBL/GenBank/DDBJ whole genome shotgun (WGS) entry which is preliminary data.</text>
</comment>
<feature type="region of interest" description="Disordered" evidence="1">
    <location>
        <begin position="100"/>
        <end position="131"/>
    </location>
</feature>
<dbReference type="EMBL" id="JAUKUA010000003">
    <property type="protein sequence ID" value="KAK0719240.1"/>
    <property type="molecule type" value="Genomic_DNA"/>
</dbReference>
<dbReference type="AlphaFoldDB" id="A0AA40DXI1"/>
<feature type="non-terminal residue" evidence="2">
    <location>
        <position position="1"/>
    </location>
</feature>
<sequence>GEPQAQLAVPTYLGPYKANPFITRDQDSGLIEVPRVPPHRSGLRPAKSCLKRGKKIVKKPRGPSQVQTHFRTPNEELKLRCIITGHVYTPHARDRREFVRAQNEAAREEKRSGEFSPQPQPEWSSDCDVPMSGISEELDWEAARYRAEEEELDDLQEIALI</sequence>
<protein>
    <submittedName>
        <fullName evidence="2">Uncharacterized protein</fullName>
    </submittedName>
</protein>
<reference evidence="2" key="1">
    <citation type="submission" date="2023-06" db="EMBL/GenBank/DDBJ databases">
        <title>Genome-scale phylogeny and comparative genomics of the fungal order Sordariales.</title>
        <authorList>
            <consortium name="Lawrence Berkeley National Laboratory"/>
            <person name="Hensen N."/>
            <person name="Bonometti L."/>
            <person name="Westerberg I."/>
            <person name="Brannstrom I.O."/>
            <person name="Guillou S."/>
            <person name="Cros-Aarteil S."/>
            <person name="Calhoun S."/>
            <person name="Haridas S."/>
            <person name="Kuo A."/>
            <person name="Mondo S."/>
            <person name="Pangilinan J."/>
            <person name="Riley R."/>
            <person name="Labutti K."/>
            <person name="Andreopoulos B."/>
            <person name="Lipzen A."/>
            <person name="Chen C."/>
            <person name="Yanf M."/>
            <person name="Daum C."/>
            <person name="Ng V."/>
            <person name="Clum A."/>
            <person name="Steindorff A."/>
            <person name="Ohm R."/>
            <person name="Martin F."/>
            <person name="Silar P."/>
            <person name="Natvig D."/>
            <person name="Lalanne C."/>
            <person name="Gautier V."/>
            <person name="Ament-Velasquez S.L."/>
            <person name="Kruys A."/>
            <person name="Hutchinson M.I."/>
            <person name="Powell A.J."/>
            <person name="Barry K."/>
            <person name="Miller A.N."/>
            <person name="Grigoriev I.V."/>
            <person name="Debuchy R."/>
            <person name="Gladieux P."/>
            <person name="Thoren M.H."/>
            <person name="Johannesson H."/>
        </authorList>
    </citation>
    <scope>NUCLEOTIDE SEQUENCE</scope>
    <source>
        <strain evidence="2">SMH4607-1</strain>
    </source>
</reference>
<accession>A0AA40DXI1</accession>